<dbReference type="GO" id="GO:0008270">
    <property type="term" value="F:zinc ion binding"/>
    <property type="evidence" value="ECO:0007669"/>
    <property type="project" value="UniProtKB-KW"/>
</dbReference>
<feature type="compositionally biased region" description="Polar residues" evidence="8">
    <location>
        <begin position="622"/>
        <end position="641"/>
    </location>
</feature>
<evidence type="ECO:0000256" key="8">
    <source>
        <dbReference type="SAM" id="MobiDB-lite"/>
    </source>
</evidence>
<keyword evidence="4 7" id="KW-0863">Zinc-finger</keyword>
<dbReference type="PANTHER" id="PTHR40626">
    <property type="entry name" value="MIP31509P"/>
    <property type="match status" value="1"/>
</dbReference>
<evidence type="ECO:0000259" key="9">
    <source>
        <dbReference type="PROSITE" id="PS50157"/>
    </source>
</evidence>
<feature type="region of interest" description="Disordered" evidence="8">
    <location>
        <begin position="1"/>
        <end position="40"/>
    </location>
</feature>
<feature type="compositionally biased region" description="Polar residues" evidence="8">
    <location>
        <begin position="1"/>
        <end position="23"/>
    </location>
</feature>
<feature type="region of interest" description="Disordered" evidence="8">
    <location>
        <begin position="514"/>
        <end position="591"/>
    </location>
</feature>
<evidence type="ECO:0000256" key="6">
    <source>
        <dbReference type="ARBA" id="ARBA00023242"/>
    </source>
</evidence>
<dbReference type="EMBL" id="JAFEKC020000001">
    <property type="protein sequence ID" value="KAK0517108.1"/>
    <property type="molecule type" value="Genomic_DNA"/>
</dbReference>
<dbReference type="AlphaFoldDB" id="A0AA39V5F7"/>
<dbReference type="InterPro" id="IPR013087">
    <property type="entry name" value="Znf_C2H2_type"/>
</dbReference>
<dbReference type="PANTHER" id="PTHR40626:SF11">
    <property type="entry name" value="ZINC FINGER PROTEIN YPR022C"/>
    <property type="match status" value="1"/>
</dbReference>
<proteinExistence type="predicted"/>
<name>A0AA39V5F7_9LECA</name>
<comment type="caution">
    <text evidence="10">The sequence shown here is derived from an EMBL/GenBank/DDBJ whole genome shotgun (WGS) entry which is preliminary data.</text>
</comment>
<gene>
    <name evidence="10" type="ORF">JMJ35_000263</name>
</gene>
<protein>
    <recommendedName>
        <fullName evidence="9">C2H2-type domain-containing protein</fullName>
    </recommendedName>
</protein>
<evidence type="ECO:0000256" key="2">
    <source>
        <dbReference type="ARBA" id="ARBA00022723"/>
    </source>
</evidence>
<evidence type="ECO:0000256" key="5">
    <source>
        <dbReference type="ARBA" id="ARBA00022833"/>
    </source>
</evidence>
<evidence type="ECO:0000313" key="11">
    <source>
        <dbReference type="Proteomes" id="UP001166286"/>
    </source>
</evidence>
<feature type="compositionally biased region" description="Low complexity" evidence="8">
    <location>
        <begin position="570"/>
        <end position="583"/>
    </location>
</feature>
<organism evidence="10 11">
    <name type="scientific">Cladonia borealis</name>
    <dbReference type="NCBI Taxonomy" id="184061"/>
    <lineage>
        <taxon>Eukaryota</taxon>
        <taxon>Fungi</taxon>
        <taxon>Dikarya</taxon>
        <taxon>Ascomycota</taxon>
        <taxon>Pezizomycotina</taxon>
        <taxon>Lecanoromycetes</taxon>
        <taxon>OSLEUM clade</taxon>
        <taxon>Lecanoromycetidae</taxon>
        <taxon>Lecanorales</taxon>
        <taxon>Lecanorineae</taxon>
        <taxon>Cladoniaceae</taxon>
        <taxon>Cladonia</taxon>
    </lineage>
</organism>
<dbReference type="PROSITE" id="PS00028">
    <property type="entry name" value="ZINC_FINGER_C2H2_1"/>
    <property type="match status" value="2"/>
</dbReference>
<keyword evidence="2" id="KW-0479">Metal-binding</keyword>
<evidence type="ECO:0000256" key="4">
    <source>
        <dbReference type="ARBA" id="ARBA00022771"/>
    </source>
</evidence>
<evidence type="ECO:0000256" key="3">
    <source>
        <dbReference type="ARBA" id="ARBA00022737"/>
    </source>
</evidence>
<dbReference type="GO" id="GO:0000785">
    <property type="term" value="C:chromatin"/>
    <property type="evidence" value="ECO:0007669"/>
    <property type="project" value="TreeGrafter"/>
</dbReference>
<evidence type="ECO:0000256" key="1">
    <source>
        <dbReference type="ARBA" id="ARBA00004123"/>
    </source>
</evidence>
<dbReference type="InterPro" id="IPR036236">
    <property type="entry name" value="Znf_C2H2_sf"/>
</dbReference>
<sequence>MLSYQISDSTPGRQQRQKSTPTTFDIPRTRPASGSQDELHKRGLSVDQLTQLHQYNGFQQQDQTRINVEHNFRQQLTQQHMREAQQQQQEARPGHNEISNETQIKELLQAYIMTQKEPSLETGFEHTTVNTTPSFDQQDYHHDTYNRIAMNRNMFEGYHSTTSAGNLDGFGTGLDEITKNIPTNELMNTIHTPRGLPSIEDSRASPSNEMVQRPCTPLSQTKTCSFPLTPETTPFKHGVNFKGTPQCRTVESSPTRRDPNLTIKASHAMQRGMSCQDNFTAMRHFPMSPISSPPRTAPLKAKGSIDLAIFPQPEIFNMSNLNTEMPPWDSAANYSPMSNAVSSTISSYHSSPEMAQMSLFGSLDGTDNGDQMASQSSSLPNAQNSPNVDIESSPRKEMSKQGVQSTSEADDSDNECIVDTGVTMEEVNSFITTVSESENQWMCLWPNCNQKFNRKENVKSHVQTHLDDRKYCCKYCGKCFVRINDRKRHKKIHSGIKPYLCPCGKNFTRHDALTRHRQRDSCSGAFSGAPKKETKRGRPKKTRPDTQERLEKSAKTRQRVIERKFPGQYSSSASESSFSSHPSPEQFFDNMDFAASSPSHYETPLEQVSMAPADIFSCTPVASPSYSTGDSHSPQISQHSYTPKAPSMSPSPKIATIPEEPQQLPASNSGSRKSSSSYFGTPPELDLSSSPIVSPTTSKFFDGSSEADLPEQLLPPMFTTMDEFFMKDFDLSASLTKNGPMKSPMEPDYSAFCNVDMWGGDEVPSDW</sequence>
<reference evidence="10" key="1">
    <citation type="submission" date="2023-03" db="EMBL/GenBank/DDBJ databases">
        <title>Complete genome of Cladonia borealis.</title>
        <authorList>
            <person name="Park H."/>
        </authorList>
    </citation>
    <scope>NUCLEOTIDE SEQUENCE</scope>
    <source>
        <strain evidence="10">ANT050790</strain>
    </source>
</reference>
<dbReference type="GO" id="GO:0000978">
    <property type="term" value="F:RNA polymerase II cis-regulatory region sequence-specific DNA binding"/>
    <property type="evidence" value="ECO:0007669"/>
    <property type="project" value="InterPro"/>
</dbReference>
<dbReference type="SMART" id="SM00355">
    <property type="entry name" value="ZnF_C2H2"/>
    <property type="match status" value="2"/>
</dbReference>
<feature type="domain" description="C2H2-type" evidence="9">
    <location>
        <begin position="441"/>
        <end position="470"/>
    </location>
</feature>
<feature type="compositionally biased region" description="Polar residues" evidence="8">
    <location>
        <begin position="368"/>
        <end position="387"/>
    </location>
</feature>
<keyword evidence="11" id="KW-1185">Reference proteome</keyword>
<dbReference type="PROSITE" id="PS50157">
    <property type="entry name" value="ZINC_FINGER_C2H2_2"/>
    <property type="match status" value="2"/>
</dbReference>
<keyword evidence="5" id="KW-0862">Zinc</keyword>
<keyword evidence="6" id="KW-0539">Nucleus</keyword>
<evidence type="ECO:0000313" key="10">
    <source>
        <dbReference type="EMBL" id="KAK0517108.1"/>
    </source>
</evidence>
<dbReference type="SUPFAM" id="SSF57667">
    <property type="entry name" value="beta-beta-alpha zinc fingers"/>
    <property type="match status" value="2"/>
</dbReference>
<feature type="region of interest" description="Disordered" evidence="8">
    <location>
        <begin position="359"/>
        <end position="415"/>
    </location>
</feature>
<accession>A0AA39V5F7</accession>
<dbReference type="InterPro" id="IPR051059">
    <property type="entry name" value="VerF-like"/>
</dbReference>
<feature type="domain" description="C2H2-type" evidence="9">
    <location>
        <begin position="471"/>
        <end position="498"/>
    </location>
</feature>
<dbReference type="GO" id="GO:0005634">
    <property type="term" value="C:nucleus"/>
    <property type="evidence" value="ECO:0007669"/>
    <property type="project" value="UniProtKB-SubCell"/>
</dbReference>
<dbReference type="Proteomes" id="UP001166286">
    <property type="component" value="Unassembled WGS sequence"/>
</dbReference>
<feature type="region of interest" description="Disordered" evidence="8">
    <location>
        <begin position="622"/>
        <end position="692"/>
    </location>
</feature>
<comment type="subcellular location">
    <subcellularLocation>
        <location evidence="1">Nucleus</location>
    </subcellularLocation>
</comment>
<dbReference type="GO" id="GO:0000981">
    <property type="term" value="F:DNA-binding transcription factor activity, RNA polymerase II-specific"/>
    <property type="evidence" value="ECO:0007669"/>
    <property type="project" value="InterPro"/>
</dbReference>
<feature type="compositionally biased region" description="Basic and acidic residues" evidence="8">
    <location>
        <begin position="542"/>
        <end position="565"/>
    </location>
</feature>
<dbReference type="Gene3D" id="3.30.160.60">
    <property type="entry name" value="Classic Zinc Finger"/>
    <property type="match status" value="3"/>
</dbReference>
<evidence type="ECO:0000256" key="7">
    <source>
        <dbReference type="PROSITE-ProRule" id="PRU00042"/>
    </source>
</evidence>
<feature type="compositionally biased region" description="Low complexity" evidence="8">
    <location>
        <begin position="667"/>
        <end position="677"/>
    </location>
</feature>
<keyword evidence="3" id="KW-0677">Repeat</keyword>